<dbReference type="Proteomes" id="UP000663561">
    <property type="component" value="Segment"/>
</dbReference>
<organism evidence="1 2">
    <name type="scientific">Pseudomonas phage BUCT553</name>
    <dbReference type="NCBI Taxonomy" id="2776766"/>
    <lineage>
        <taxon>Viruses</taxon>
        <taxon>Duplodnaviria</taxon>
        <taxon>Heunggongvirae</taxon>
        <taxon>Uroviricota</taxon>
        <taxon>Caudoviricetes</taxon>
        <taxon>Autographivirales</taxon>
        <taxon>Autosignataviridae</taxon>
        <taxon>Colwellvirinae</taxon>
        <taxon>Nerthusvirus</taxon>
        <taxon>Nerthusvirus BUCT553</taxon>
    </lineage>
</organism>
<proteinExistence type="predicted"/>
<keyword evidence="2" id="KW-1185">Reference proteome</keyword>
<protein>
    <submittedName>
        <fullName evidence="1">Uncharacterized protein</fullName>
    </submittedName>
</protein>
<evidence type="ECO:0000313" key="2">
    <source>
        <dbReference type="Proteomes" id="UP000663561"/>
    </source>
</evidence>
<name>A0A873WAQ0_9CAUD</name>
<dbReference type="EMBL" id="MT941682">
    <property type="protein sequence ID" value="QPB07290.1"/>
    <property type="molecule type" value="Genomic_DNA"/>
</dbReference>
<reference evidence="1" key="1">
    <citation type="submission" date="2020-08" db="EMBL/GenBank/DDBJ databases">
        <authorList>
            <person name="Hu Y."/>
            <person name="Tong Y."/>
            <person name="Fan H."/>
            <person name="Song L."/>
            <person name="An X."/>
            <person name="Chen R."/>
            <person name="Qin H."/>
        </authorList>
    </citation>
    <scope>NUCLEOTIDE SEQUENCE</scope>
</reference>
<sequence>MNGTMIRTHLTNLLMGATSINALQELGTPEALEAVTISARNFNDVTMQARDIYSAMGSTFVTKIKASPANYALMRKHGIGPECALLVVGKNVEFKINWSWSTLHSIYLSPVTPLPNGYNGYSFPLECVLQNRDAAKCRKLVKWVLDRVAITQAQS</sequence>
<evidence type="ECO:0000313" key="1">
    <source>
        <dbReference type="EMBL" id="QPB07290.1"/>
    </source>
</evidence>
<accession>A0A873WAQ0</accession>